<evidence type="ECO:0000313" key="3">
    <source>
        <dbReference type="Proteomes" id="UP000527143"/>
    </source>
</evidence>
<sequence length="133" mass="14773">MRRLIYTSRSRIHADPLELNAILAVSSARNSEADITGVLWSDGTNFAQIVEGGWEAVGATMDRLRADPRHTDINVAFDREVQTRQFGNWAMILANDGESATAATAYMIGVSLNERKPSAERLREVILRSENLL</sequence>
<dbReference type="Gene3D" id="3.30.70.100">
    <property type="match status" value="1"/>
</dbReference>
<dbReference type="GO" id="GO:0071949">
    <property type="term" value="F:FAD binding"/>
    <property type="evidence" value="ECO:0007669"/>
    <property type="project" value="InterPro"/>
</dbReference>
<gene>
    <name evidence="2" type="ORF">FHT02_002064</name>
</gene>
<protein>
    <recommendedName>
        <fullName evidence="1">BLUF domain-containing protein</fullName>
    </recommendedName>
</protein>
<dbReference type="SUPFAM" id="SSF54975">
    <property type="entry name" value="Acylphosphatase/BLUF domain-like"/>
    <property type="match status" value="1"/>
</dbReference>
<feature type="domain" description="BLUF" evidence="1">
    <location>
        <begin position="1"/>
        <end position="92"/>
    </location>
</feature>
<dbReference type="GO" id="GO:0009882">
    <property type="term" value="F:blue light photoreceptor activity"/>
    <property type="evidence" value="ECO:0007669"/>
    <property type="project" value="InterPro"/>
</dbReference>
<evidence type="ECO:0000313" key="2">
    <source>
        <dbReference type="EMBL" id="MBB5710824.1"/>
    </source>
</evidence>
<dbReference type="AlphaFoldDB" id="A0A840YD97"/>
<dbReference type="Proteomes" id="UP000527143">
    <property type="component" value="Unassembled WGS sequence"/>
</dbReference>
<evidence type="ECO:0000259" key="1">
    <source>
        <dbReference type="PROSITE" id="PS50925"/>
    </source>
</evidence>
<dbReference type="Pfam" id="PF04940">
    <property type="entry name" value="BLUF"/>
    <property type="match status" value="1"/>
</dbReference>
<dbReference type="InterPro" id="IPR007024">
    <property type="entry name" value="BLUF_domain"/>
</dbReference>
<dbReference type="SMART" id="SM01034">
    <property type="entry name" value="BLUF"/>
    <property type="match status" value="1"/>
</dbReference>
<dbReference type="PROSITE" id="PS50925">
    <property type="entry name" value="BLUF"/>
    <property type="match status" value="1"/>
</dbReference>
<dbReference type="RefSeq" id="WP_184087131.1">
    <property type="nucleotide sequence ID" value="NZ_JACIJF010000005.1"/>
</dbReference>
<organism evidence="2 3">
    <name type="scientific">Sphingomonas xinjiangensis</name>
    <dbReference type="NCBI Taxonomy" id="643568"/>
    <lineage>
        <taxon>Bacteria</taxon>
        <taxon>Pseudomonadati</taxon>
        <taxon>Pseudomonadota</taxon>
        <taxon>Alphaproteobacteria</taxon>
        <taxon>Sphingomonadales</taxon>
        <taxon>Sphingomonadaceae</taxon>
        <taxon>Sphingomonas</taxon>
    </lineage>
</organism>
<keyword evidence="3" id="KW-1185">Reference proteome</keyword>
<comment type="caution">
    <text evidence="2">The sequence shown here is derived from an EMBL/GenBank/DDBJ whole genome shotgun (WGS) entry which is preliminary data.</text>
</comment>
<dbReference type="EMBL" id="JACIJF010000005">
    <property type="protein sequence ID" value="MBB5710824.1"/>
    <property type="molecule type" value="Genomic_DNA"/>
</dbReference>
<name>A0A840YD97_9SPHN</name>
<reference evidence="2 3" key="1">
    <citation type="submission" date="2020-08" db="EMBL/GenBank/DDBJ databases">
        <title>Genomic Encyclopedia of Type Strains, Phase IV (KMG-IV): sequencing the most valuable type-strain genomes for metagenomic binning, comparative biology and taxonomic classification.</title>
        <authorList>
            <person name="Goeker M."/>
        </authorList>
    </citation>
    <scope>NUCLEOTIDE SEQUENCE [LARGE SCALE GENOMIC DNA]</scope>
    <source>
        <strain evidence="2 3">DSM 26736</strain>
    </source>
</reference>
<proteinExistence type="predicted"/>
<dbReference type="InterPro" id="IPR036046">
    <property type="entry name" value="Acylphosphatase-like_dom_sf"/>
</dbReference>
<accession>A0A840YD97</accession>